<dbReference type="Pfam" id="PF12796">
    <property type="entry name" value="Ank_2"/>
    <property type="match status" value="1"/>
</dbReference>
<dbReference type="InterPro" id="IPR002110">
    <property type="entry name" value="Ankyrin_rpt"/>
</dbReference>
<gene>
    <name evidence="3" type="ORF">SEMRO_1283_G259160.1</name>
</gene>
<dbReference type="EMBL" id="CAICTM010001281">
    <property type="protein sequence ID" value="CAB9522253.1"/>
    <property type="molecule type" value="Genomic_DNA"/>
</dbReference>
<dbReference type="GO" id="GO:0051017">
    <property type="term" value="P:actin filament bundle assembly"/>
    <property type="evidence" value="ECO:0007669"/>
    <property type="project" value="TreeGrafter"/>
</dbReference>
<dbReference type="PANTHER" id="PTHR24153:SF8">
    <property type="entry name" value="FORKED, ISOFORM F"/>
    <property type="match status" value="1"/>
</dbReference>
<dbReference type="SUPFAM" id="SSF48403">
    <property type="entry name" value="Ankyrin repeat"/>
    <property type="match status" value="1"/>
</dbReference>
<dbReference type="InterPro" id="IPR052420">
    <property type="entry name" value="Espin/Espin-like"/>
</dbReference>
<reference evidence="3" key="1">
    <citation type="submission" date="2020-06" db="EMBL/GenBank/DDBJ databases">
        <authorList>
            <consortium name="Plant Systems Biology data submission"/>
        </authorList>
    </citation>
    <scope>NUCLEOTIDE SEQUENCE</scope>
    <source>
        <strain evidence="3">D6</strain>
    </source>
</reference>
<dbReference type="PANTHER" id="PTHR24153">
    <property type="entry name" value="ESPIN"/>
    <property type="match status" value="1"/>
</dbReference>
<comment type="caution">
    <text evidence="3">The sequence shown here is derived from an EMBL/GenBank/DDBJ whole genome shotgun (WGS) entry which is preliminary data.</text>
</comment>
<dbReference type="SMART" id="SM00248">
    <property type="entry name" value="ANK"/>
    <property type="match status" value="5"/>
</dbReference>
<proteinExistence type="predicted"/>
<organism evidence="3 4">
    <name type="scientific">Seminavis robusta</name>
    <dbReference type="NCBI Taxonomy" id="568900"/>
    <lineage>
        <taxon>Eukaryota</taxon>
        <taxon>Sar</taxon>
        <taxon>Stramenopiles</taxon>
        <taxon>Ochrophyta</taxon>
        <taxon>Bacillariophyta</taxon>
        <taxon>Bacillariophyceae</taxon>
        <taxon>Bacillariophycidae</taxon>
        <taxon>Naviculales</taxon>
        <taxon>Naviculaceae</taxon>
        <taxon>Seminavis</taxon>
    </lineage>
</organism>
<accession>A0A9N8HTJ8</accession>
<protein>
    <submittedName>
        <fullName evidence="3">Uncharacterized protein</fullName>
    </submittedName>
</protein>
<name>A0A9N8HTJ8_9STRA</name>
<sequence length="436" mass="49264">MPLRACEKYEKLVEDLILRKEPPPTLEEVRVCFKRVGLLIGTLSRKNLLHMACRNRHITDASIVTFLIRKRPWSLRLVDDDDMGELPLHAACRVGASLSVIRVLVHNYPGALRRRCRGGPLPLHVAVKWSSTSLQTIQFLHEQYPSAIQKPFYAQQHNAQNNSTTHSSLLHVAIRYQCGPYRFREEDTGDGDAIVQYIAKMYPQALLIPSQDNHRLPLHAACHGRYSVETIRCLIQLGGPKSLLWRDKNGRTPLHLAVCSWGGNCKSNMEVVDCLMQETALLAPTVMILQDCLQGQYTASLEAVQLLAQKYPQVVTQLDDDQRGELPLHAVCRLQPFHCLQYVQALVQAFPMTVLQPSSRSDGMTPLDVLNSDSVQPKLVHGDDDDDNNDNYGCEATRQFLQECMRARYADLLGQSTDLLVVPRHLLMEHVVPFLI</sequence>
<dbReference type="InterPro" id="IPR036770">
    <property type="entry name" value="Ankyrin_rpt-contain_sf"/>
</dbReference>
<dbReference type="GO" id="GO:0051015">
    <property type="term" value="F:actin filament binding"/>
    <property type="evidence" value="ECO:0007669"/>
    <property type="project" value="TreeGrafter"/>
</dbReference>
<dbReference type="AlphaFoldDB" id="A0A9N8HTJ8"/>
<dbReference type="Gene3D" id="1.25.40.20">
    <property type="entry name" value="Ankyrin repeat-containing domain"/>
    <property type="match status" value="2"/>
</dbReference>
<evidence type="ECO:0000256" key="1">
    <source>
        <dbReference type="ARBA" id="ARBA00022737"/>
    </source>
</evidence>
<evidence type="ECO:0000256" key="2">
    <source>
        <dbReference type="ARBA" id="ARBA00023043"/>
    </source>
</evidence>
<dbReference type="Proteomes" id="UP001153069">
    <property type="component" value="Unassembled WGS sequence"/>
</dbReference>
<keyword evidence="4" id="KW-1185">Reference proteome</keyword>
<dbReference type="GO" id="GO:0005737">
    <property type="term" value="C:cytoplasm"/>
    <property type="evidence" value="ECO:0007669"/>
    <property type="project" value="TreeGrafter"/>
</dbReference>
<keyword evidence="1" id="KW-0677">Repeat</keyword>
<keyword evidence="2" id="KW-0040">ANK repeat</keyword>
<evidence type="ECO:0000313" key="4">
    <source>
        <dbReference type="Proteomes" id="UP001153069"/>
    </source>
</evidence>
<evidence type="ECO:0000313" key="3">
    <source>
        <dbReference type="EMBL" id="CAB9522253.1"/>
    </source>
</evidence>